<name>A0A396S4X6_9BACL</name>
<sequence length="266" mass="30705">MWKWEAEGQAKAVVVIIHSAFEHHEWYAWLIEKLRTEGYTVIMGDLPGHGKNLKYAKLHDEDIAEYLEFIKKLMQNALVYQLPVFMLGHGLGATLAIQFLKKNTMECAGVILTSPWMNLKKTANLLTNAMTSLGTIPSGKKISLKIDKKLLTSNNEGYQEMSDHIPYHSNVTVRWYKDVMNLMKNITSEKEGVLSLPILLISAKQDQITDPAVARNWLFHQNSTEIQYKEWQASCHNVYHDNEREEIFMYEKDFINNVIRSLGYII</sequence>
<dbReference type="EMBL" id="QWEI01000011">
    <property type="protein sequence ID" value="RHW33264.1"/>
    <property type="molecule type" value="Genomic_DNA"/>
</dbReference>
<evidence type="ECO:0000259" key="1">
    <source>
        <dbReference type="Pfam" id="PF12146"/>
    </source>
</evidence>
<dbReference type="Gene3D" id="3.40.50.1820">
    <property type="entry name" value="alpha/beta hydrolase"/>
    <property type="match status" value="1"/>
</dbReference>
<gene>
    <name evidence="2" type="ORF">D1B33_16115</name>
</gene>
<keyword evidence="2" id="KW-0378">Hydrolase</keyword>
<evidence type="ECO:0000313" key="3">
    <source>
        <dbReference type="Proteomes" id="UP000265692"/>
    </source>
</evidence>
<protein>
    <submittedName>
        <fullName evidence="2">Alpha/beta hydrolase</fullName>
    </submittedName>
</protein>
<dbReference type="AlphaFoldDB" id="A0A396S4X6"/>
<dbReference type="InterPro" id="IPR051044">
    <property type="entry name" value="MAG_DAG_Lipase"/>
</dbReference>
<organism evidence="2 3">
    <name type="scientific">Ureibacillus yapensis</name>
    <dbReference type="NCBI Taxonomy" id="2304605"/>
    <lineage>
        <taxon>Bacteria</taxon>
        <taxon>Bacillati</taxon>
        <taxon>Bacillota</taxon>
        <taxon>Bacilli</taxon>
        <taxon>Bacillales</taxon>
        <taxon>Caryophanaceae</taxon>
        <taxon>Ureibacillus</taxon>
    </lineage>
</organism>
<dbReference type="RefSeq" id="WP_118877432.1">
    <property type="nucleotide sequence ID" value="NZ_QWEI01000011.1"/>
</dbReference>
<dbReference type="GO" id="GO:0016787">
    <property type="term" value="F:hydrolase activity"/>
    <property type="evidence" value="ECO:0007669"/>
    <property type="project" value="UniProtKB-KW"/>
</dbReference>
<dbReference type="OrthoDB" id="9806902at2"/>
<dbReference type="Proteomes" id="UP000265692">
    <property type="component" value="Unassembled WGS sequence"/>
</dbReference>
<comment type="caution">
    <text evidence="2">The sequence shown here is derived from an EMBL/GenBank/DDBJ whole genome shotgun (WGS) entry which is preliminary data.</text>
</comment>
<dbReference type="InterPro" id="IPR029058">
    <property type="entry name" value="AB_hydrolase_fold"/>
</dbReference>
<dbReference type="InterPro" id="IPR022742">
    <property type="entry name" value="Hydrolase_4"/>
</dbReference>
<dbReference type="PANTHER" id="PTHR11614">
    <property type="entry name" value="PHOSPHOLIPASE-RELATED"/>
    <property type="match status" value="1"/>
</dbReference>
<dbReference type="SUPFAM" id="SSF53474">
    <property type="entry name" value="alpha/beta-Hydrolases"/>
    <property type="match status" value="1"/>
</dbReference>
<reference evidence="2 3" key="1">
    <citation type="submission" date="2018-08" db="EMBL/GenBank/DDBJ databases">
        <title>Lysinibacillus sp. YLB-03 draft genome sequence.</title>
        <authorList>
            <person name="Yu L."/>
        </authorList>
    </citation>
    <scope>NUCLEOTIDE SEQUENCE [LARGE SCALE GENOMIC DNA]</scope>
    <source>
        <strain evidence="2 3">YLB-03</strain>
    </source>
</reference>
<accession>A0A396S4X6</accession>
<dbReference type="Pfam" id="PF12146">
    <property type="entry name" value="Hydrolase_4"/>
    <property type="match status" value="1"/>
</dbReference>
<proteinExistence type="predicted"/>
<feature type="domain" description="Serine aminopeptidase S33" evidence="1">
    <location>
        <begin position="9"/>
        <end position="242"/>
    </location>
</feature>
<evidence type="ECO:0000313" key="2">
    <source>
        <dbReference type="EMBL" id="RHW33264.1"/>
    </source>
</evidence>
<keyword evidence="3" id="KW-1185">Reference proteome</keyword>